<feature type="compositionally biased region" description="Basic and acidic residues" evidence="1">
    <location>
        <begin position="1"/>
        <end position="106"/>
    </location>
</feature>
<dbReference type="KEGG" id="cvn:111132387"/>
<evidence type="ECO:0000256" key="1">
    <source>
        <dbReference type="SAM" id="MobiDB-lite"/>
    </source>
</evidence>
<dbReference type="AlphaFoldDB" id="A0A8B8E8U8"/>
<gene>
    <name evidence="3" type="primary">LOC111132387</name>
</gene>
<dbReference type="GeneID" id="111132387"/>
<reference evidence="3" key="1">
    <citation type="submission" date="2025-08" db="UniProtKB">
        <authorList>
            <consortium name="RefSeq"/>
        </authorList>
    </citation>
    <scope>IDENTIFICATION</scope>
    <source>
        <tissue evidence="3">Whole sample</tissue>
    </source>
</reference>
<dbReference type="Proteomes" id="UP000694844">
    <property type="component" value="Chromosome 5"/>
</dbReference>
<accession>A0A8B8E8U8</accession>
<sequence length="214" mass="26608">MRKEEEVKRTEEERMKREEEKRKEEERLRKEEEEKRKEEERMKKEEEKKRKEEERLRKEEEEKRKEEERMKKEEEEKRKEEERMRKEEEEKGKEEKRIKEEEEIRKQKNQMKKVLVELKIVIQRKREDLDLFVPRDLFLFSIDIMKEIPKKDSTTKAPASPRIPKELSEPDNGPVEQTEKHVSVEGPGAETGRQERPQRGNWSQRIVRFFRRCF</sequence>
<name>A0A8B8E8U8_CRAVI</name>
<proteinExistence type="predicted"/>
<evidence type="ECO:0000313" key="2">
    <source>
        <dbReference type="Proteomes" id="UP000694844"/>
    </source>
</evidence>
<organism evidence="2 3">
    <name type="scientific">Crassostrea virginica</name>
    <name type="common">Eastern oyster</name>
    <dbReference type="NCBI Taxonomy" id="6565"/>
    <lineage>
        <taxon>Eukaryota</taxon>
        <taxon>Metazoa</taxon>
        <taxon>Spiralia</taxon>
        <taxon>Lophotrochozoa</taxon>
        <taxon>Mollusca</taxon>
        <taxon>Bivalvia</taxon>
        <taxon>Autobranchia</taxon>
        <taxon>Pteriomorphia</taxon>
        <taxon>Ostreida</taxon>
        <taxon>Ostreoidea</taxon>
        <taxon>Ostreidae</taxon>
        <taxon>Crassostrea</taxon>
    </lineage>
</organism>
<protein>
    <submittedName>
        <fullName evidence="3">Vicilin-like seed storage protein At2g18540</fullName>
    </submittedName>
</protein>
<feature type="region of interest" description="Disordered" evidence="1">
    <location>
        <begin position="151"/>
        <end position="200"/>
    </location>
</feature>
<keyword evidence="2" id="KW-1185">Reference proteome</keyword>
<feature type="region of interest" description="Disordered" evidence="1">
    <location>
        <begin position="1"/>
        <end position="108"/>
    </location>
</feature>
<dbReference type="RefSeq" id="XP_022335896.1">
    <property type="nucleotide sequence ID" value="XM_022480188.1"/>
</dbReference>
<evidence type="ECO:0000313" key="3">
    <source>
        <dbReference type="RefSeq" id="XP_022335896.1"/>
    </source>
</evidence>